<evidence type="ECO:0000256" key="1">
    <source>
        <dbReference type="ARBA" id="ARBA00023157"/>
    </source>
</evidence>
<dbReference type="Pfam" id="PF00089">
    <property type="entry name" value="Trypsin"/>
    <property type="match status" value="2"/>
</dbReference>
<dbReference type="SUPFAM" id="SSF50494">
    <property type="entry name" value="Trypsin-like serine proteases"/>
    <property type="match status" value="2"/>
</dbReference>
<evidence type="ECO:0000313" key="5">
    <source>
        <dbReference type="Proteomes" id="UP000008143"/>
    </source>
</evidence>
<dbReference type="PROSITE" id="PS50240">
    <property type="entry name" value="TRYPSIN_DOM"/>
    <property type="match status" value="2"/>
</dbReference>
<organism evidence="5 6">
    <name type="scientific">Xenopus tropicalis</name>
    <name type="common">Western clawed frog</name>
    <name type="synonym">Silurana tropicalis</name>
    <dbReference type="NCBI Taxonomy" id="8364"/>
    <lineage>
        <taxon>Eukaryota</taxon>
        <taxon>Metazoa</taxon>
        <taxon>Chordata</taxon>
        <taxon>Craniata</taxon>
        <taxon>Vertebrata</taxon>
        <taxon>Euteleostomi</taxon>
        <taxon>Amphibia</taxon>
        <taxon>Batrachia</taxon>
        <taxon>Anura</taxon>
        <taxon>Pipoidea</taxon>
        <taxon>Pipidae</taxon>
        <taxon>Xenopodinae</taxon>
        <taxon>Xenopus</taxon>
        <taxon>Silurana</taxon>
    </lineage>
</organism>
<dbReference type="PROSITE" id="PS00135">
    <property type="entry name" value="TRYPSIN_SER"/>
    <property type="match status" value="2"/>
</dbReference>
<keyword evidence="1" id="KW-1015">Disulfide bond</keyword>
<reference evidence="6" key="1">
    <citation type="submission" date="2025-08" db="UniProtKB">
        <authorList>
            <consortium name="RefSeq"/>
        </authorList>
    </citation>
    <scope>IDENTIFICATION</scope>
    <source>
        <strain evidence="6">Nigerian</strain>
        <tissue evidence="6">Liver and blood</tissue>
    </source>
</reference>
<evidence type="ECO:0000256" key="2">
    <source>
        <dbReference type="RuleBase" id="RU363034"/>
    </source>
</evidence>
<evidence type="ECO:0000256" key="3">
    <source>
        <dbReference type="SAM" id="SignalP"/>
    </source>
</evidence>
<dbReference type="InterPro" id="IPR001314">
    <property type="entry name" value="Peptidase_S1A"/>
</dbReference>
<accession>A0A8J1IXK6</accession>
<dbReference type="PANTHER" id="PTHR24253">
    <property type="entry name" value="TRANSMEMBRANE PROTEASE SERINE"/>
    <property type="match status" value="1"/>
</dbReference>
<dbReference type="RefSeq" id="XP_031749236.1">
    <property type="nucleotide sequence ID" value="XM_031893376.1"/>
</dbReference>
<keyword evidence="2" id="KW-0645">Protease</keyword>
<dbReference type="CDD" id="cd00190">
    <property type="entry name" value="Tryp_SPc"/>
    <property type="match status" value="2"/>
</dbReference>
<dbReference type="Proteomes" id="UP000008143">
    <property type="component" value="Chromosome 9"/>
</dbReference>
<sequence length="755" mass="80595">MRQGLLYVMGLLLLVSPNTSQPSIITAAPPLCGNPVFSSRIVGGTDTRQGAWPWQISLEFNGSHICGGSIVSDQWILTAAHCIEHPDMPSGYGVRLGAYQLYVKNPHEITIKVTAIYVNSQFDGPGASGDIALLKLSSPIKYTEYILPICMPTATATFPPGTQCWVTGWGEIGSGVSLQYPATLQKVMVPLIGRDVCDKMYHINSIISNSEVLIQNDQICAGYQVGQKDGCQGDSGGPLVCQIQGIWYQAGIVSWGEGCAAKNRPGVYTFVPAYESWISARSDIRFTSFSSSTSSSSPSSSSVLKASAILLGVCLLLNVWSTRSPPEVHQKSTVGRLVDHDPRFGHSTLVNAVHQKSTVGRLVDHDARFGHSTLVNTVHQKSTNVINVTQWDMVVWPSTTLRQTITSAPILSAATVYSAPACGSPVVSSRIVGGTAAMNGAWPWQASLQYQYSHICGGSVISNKWIMTAAHCFENSLTTSLYRVRLGAYQLSLSSPNEFISSVKSITVNSQYNSQTNFGDIALVELSSTITYTTFILPVCVPSSSANFTAGMECWVTGWGNIGWGAKLPYPQTLQQVMTPLISRDSCEQMYHTSTGVSSSVTIVRVDQICAGYAAGQKDSCQGDSGGPLVCNVQGVWYQVGIVSWGEGCALANSPGVYTLVPNYRSWLSSYNATTDVLTRANTAASTVGAVTTATVASTDGATTILNAASINIQEHKVTAVNTDTVNESSSSALSIPVLLLGACVLLCRWIPTGH</sequence>
<dbReference type="InterPro" id="IPR001254">
    <property type="entry name" value="Trypsin_dom"/>
</dbReference>
<dbReference type="OrthoDB" id="93664at2759"/>
<protein>
    <submittedName>
        <fullName evidence="6">Transmembrane protease serine 9-like</fullName>
    </submittedName>
</protein>
<gene>
    <name evidence="6 7" type="primary">LOC100495222</name>
</gene>
<dbReference type="KEGG" id="xtr:100495222"/>
<dbReference type="FunFam" id="2.40.10.10:FF:000039">
    <property type="entry name" value="Brain-specific serine protease 4"/>
    <property type="match status" value="2"/>
</dbReference>
<feature type="domain" description="Peptidase S1" evidence="4">
    <location>
        <begin position="431"/>
        <end position="673"/>
    </location>
</feature>
<dbReference type="GO" id="GO:0005886">
    <property type="term" value="C:plasma membrane"/>
    <property type="evidence" value="ECO:0000318"/>
    <property type="project" value="GO_Central"/>
</dbReference>
<dbReference type="InterPro" id="IPR009003">
    <property type="entry name" value="Peptidase_S1_PA"/>
</dbReference>
<feature type="chain" id="PRO_5035273878" evidence="3">
    <location>
        <begin position="21"/>
        <end position="755"/>
    </location>
</feature>
<evidence type="ECO:0000259" key="4">
    <source>
        <dbReference type="PROSITE" id="PS50240"/>
    </source>
</evidence>
<keyword evidence="2" id="KW-0720">Serine protease</keyword>
<dbReference type="GO" id="GO:0008236">
    <property type="term" value="F:serine-type peptidase activity"/>
    <property type="evidence" value="ECO:0000318"/>
    <property type="project" value="GO_Central"/>
</dbReference>
<dbReference type="PRINTS" id="PR00722">
    <property type="entry name" value="CHYMOTRYPSIN"/>
</dbReference>
<dbReference type="GeneID" id="100495222"/>
<evidence type="ECO:0000313" key="6">
    <source>
        <dbReference type="RefSeq" id="XP_031749236.1"/>
    </source>
</evidence>
<dbReference type="AGR" id="Xenbase:XB-GENE-29082615"/>
<keyword evidence="2" id="KW-0378">Hydrolase</keyword>
<dbReference type="GO" id="GO:0004252">
    <property type="term" value="F:serine-type endopeptidase activity"/>
    <property type="evidence" value="ECO:0007669"/>
    <property type="project" value="InterPro"/>
</dbReference>
<dbReference type="AlphaFoldDB" id="A0A8J1IXK6"/>
<dbReference type="SMART" id="SM00020">
    <property type="entry name" value="Tryp_SPc"/>
    <property type="match status" value="2"/>
</dbReference>
<proteinExistence type="predicted"/>
<feature type="domain" description="Peptidase S1" evidence="4">
    <location>
        <begin position="41"/>
        <end position="283"/>
    </location>
</feature>
<dbReference type="GO" id="GO:0006508">
    <property type="term" value="P:proteolysis"/>
    <property type="evidence" value="ECO:0007669"/>
    <property type="project" value="UniProtKB-KW"/>
</dbReference>
<dbReference type="PROSITE" id="PS00134">
    <property type="entry name" value="TRYPSIN_HIS"/>
    <property type="match status" value="2"/>
</dbReference>
<dbReference type="InterPro" id="IPR043504">
    <property type="entry name" value="Peptidase_S1_PA_chymotrypsin"/>
</dbReference>
<evidence type="ECO:0000313" key="7">
    <source>
        <dbReference type="Xenbase" id="XB-GENE-29082615"/>
    </source>
</evidence>
<dbReference type="InterPro" id="IPR018114">
    <property type="entry name" value="TRYPSIN_HIS"/>
</dbReference>
<dbReference type="Gene3D" id="2.40.10.10">
    <property type="entry name" value="Trypsin-like serine proteases"/>
    <property type="match status" value="4"/>
</dbReference>
<dbReference type="Xenbase" id="XB-GENE-29082615">
    <property type="gene designation" value="LOC100495222"/>
</dbReference>
<keyword evidence="5" id="KW-1185">Reference proteome</keyword>
<name>A0A8J1IXK6_XENTR</name>
<dbReference type="PANTHER" id="PTHR24253:SF160">
    <property type="entry name" value="TRANSMEMBRANE PROTEASE SERINE 9-LIKE"/>
    <property type="match status" value="1"/>
</dbReference>
<dbReference type="InterPro" id="IPR033116">
    <property type="entry name" value="TRYPSIN_SER"/>
</dbReference>
<keyword evidence="3" id="KW-0732">Signal</keyword>
<feature type="signal peptide" evidence="3">
    <location>
        <begin position="1"/>
        <end position="20"/>
    </location>
</feature>
<dbReference type="OMA" id="TRIIIHE"/>